<name>A0A1I7T6M3_9PELO</name>
<dbReference type="eggNOG" id="ENOG502R8AZ">
    <property type="taxonomic scope" value="Eukaryota"/>
</dbReference>
<dbReference type="PANTHER" id="PTHR37960">
    <property type="entry name" value="PROTEIN CBG06493-RELATED"/>
    <property type="match status" value="1"/>
</dbReference>
<keyword evidence="3" id="KW-1185">Reference proteome</keyword>
<evidence type="ECO:0000256" key="2">
    <source>
        <dbReference type="SAM" id="MobiDB-lite"/>
    </source>
</evidence>
<feature type="region of interest" description="Disordered" evidence="2">
    <location>
        <begin position="260"/>
        <end position="311"/>
    </location>
</feature>
<accession>A0A1I7T6M3</accession>
<feature type="region of interest" description="Disordered" evidence="2">
    <location>
        <begin position="1"/>
        <end position="95"/>
    </location>
</feature>
<keyword evidence="1" id="KW-0175">Coiled coil</keyword>
<organism evidence="3 4">
    <name type="scientific">Caenorhabditis tropicalis</name>
    <dbReference type="NCBI Taxonomy" id="1561998"/>
    <lineage>
        <taxon>Eukaryota</taxon>
        <taxon>Metazoa</taxon>
        <taxon>Ecdysozoa</taxon>
        <taxon>Nematoda</taxon>
        <taxon>Chromadorea</taxon>
        <taxon>Rhabditida</taxon>
        <taxon>Rhabditina</taxon>
        <taxon>Rhabditomorpha</taxon>
        <taxon>Rhabditoidea</taxon>
        <taxon>Rhabditidae</taxon>
        <taxon>Peloderinae</taxon>
        <taxon>Caenorhabditis</taxon>
    </lineage>
</organism>
<dbReference type="WBParaSite" id="Csp11.Scaffold522.g2917.t1">
    <property type="protein sequence ID" value="Csp11.Scaffold522.g2917.t1"/>
    <property type="gene ID" value="Csp11.Scaffold522.g2917"/>
</dbReference>
<proteinExistence type="predicted"/>
<feature type="coiled-coil region" evidence="1">
    <location>
        <begin position="153"/>
        <end position="187"/>
    </location>
</feature>
<dbReference type="Proteomes" id="UP000095282">
    <property type="component" value="Unplaced"/>
</dbReference>
<evidence type="ECO:0000256" key="1">
    <source>
        <dbReference type="SAM" id="Coils"/>
    </source>
</evidence>
<feature type="compositionally biased region" description="Low complexity" evidence="2">
    <location>
        <begin position="294"/>
        <end position="304"/>
    </location>
</feature>
<dbReference type="AlphaFoldDB" id="A0A1I7T6M3"/>
<dbReference type="PANTHER" id="PTHR37960:SF1">
    <property type="entry name" value="BZIP DOMAIN-CONTAINING PROTEIN"/>
    <property type="match status" value="1"/>
</dbReference>
<evidence type="ECO:0000313" key="3">
    <source>
        <dbReference type="Proteomes" id="UP000095282"/>
    </source>
</evidence>
<sequence length="311" mass="35704">MAGIVRKFFKGGNSAKKPLSQREKHDFASTNNSDDDDYAELDLGPTTSSFTPSSHRPKPFVTPKLQHDETIDSDQSFEQPSLKRRRNGPIFDISNEESVYEHTQYQLLEWERQEEKHQERRKRKRVERHVEQENYVHSALEGIKLEMPSVADVEKLRKERDQYKREMEKYKKKYENLEKKYKNLEAKRQNPGYQPFMASGYNFFGGPSFQQPFFQPAAPLPPPTFLLSQQPSSSHHNVLAPSPMPSMNFCPPPSSSTPFLPSDPVFSMIGSSGPMAPRYPDPYNFPQDDEDTSLSDLSNSSKSDTSSDDLK</sequence>
<protein>
    <submittedName>
        <fullName evidence="4">BZIP domain-containing protein</fullName>
    </submittedName>
</protein>
<feature type="compositionally biased region" description="Polar residues" evidence="2">
    <location>
        <begin position="45"/>
        <end position="54"/>
    </location>
</feature>
<reference evidence="4" key="1">
    <citation type="submission" date="2016-11" db="UniProtKB">
        <authorList>
            <consortium name="WormBaseParasite"/>
        </authorList>
    </citation>
    <scope>IDENTIFICATION</scope>
</reference>
<evidence type="ECO:0000313" key="4">
    <source>
        <dbReference type="WBParaSite" id="Csp11.Scaffold522.g2917.t1"/>
    </source>
</evidence>